<evidence type="ECO:0000313" key="4">
    <source>
        <dbReference type="Proteomes" id="UP000712281"/>
    </source>
</evidence>
<protein>
    <submittedName>
        <fullName evidence="3">Uncharacterized protein</fullName>
    </submittedName>
</protein>
<organism evidence="3 4">
    <name type="scientific">Brassica cretica</name>
    <name type="common">Mustard</name>
    <dbReference type="NCBI Taxonomy" id="69181"/>
    <lineage>
        <taxon>Eukaryota</taxon>
        <taxon>Viridiplantae</taxon>
        <taxon>Streptophyta</taxon>
        <taxon>Embryophyta</taxon>
        <taxon>Tracheophyta</taxon>
        <taxon>Spermatophyta</taxon>
        <taxon>Magnoliopsida</taxon>
        <taxon>eudicotyledons</taxon>
        <taxon>Gunneridae</taxon>
        <taxon>Pentapetalae</taxon>
        <taxon>rosids</taxon>
        <taxon>malvids</taxon>
        <taxon>Brassicales</taxon>
        <taxon>Brassicaceae</taxon>
        <taxon>Brassiceae</taxon>
        <taxon>Brassica</taxon>
    </lineage>
</organism>
<evidence type="ECO:0000313" key="2">
    <source>
        <dbReference type="EMBL" id="KAF2563616.1"/>
    </source>
</evidence>
<evidence type="ECO:0000313" key="3">
    <source>
        <dbReference type="EMBL" id="KAF2596586.1"/>
    </source>
</evidence>
<reference evidence="3" key="1">
    <citation type="submission" date="2019-12" db="EMBL/GenBank/DDBJ databases">
        <title>Genome sequencing and annotation of Brassica cretica.</title>
        <authorList>
            <person name="Studholme D.J."/>
            <person name="Sarris P.F."/>
        </authorList>
    </citation>
    <scope>NUCLEOTIDE SEQUENCE</scope>
    <source>
        <strain evidence="3">PFS-001/15</strain>
        <strain evidence="2">PFS-102/07</strain>
        <tissue evidence="3">Leaf</tissue>
    </source>
</reference>
<dbReference type="Proteomes" id="UP000712281">
    <property type="component" value="Unassembled WGS sequence"/>
</dbReference>
<comment type="caution">
    <text evidence="3">The sequence shown here is derived from an EMBL/GenBank/DDBJ whole genome shotgun (WGS) entry which is preliminary data.</text>
</comment>
<proteinExistence type="predicted"/>
<dbReference type="AlphaFoldDB" id="A0A8S9KTL9"/>
<name>A0A8S9KTL9_BRACR</name>
<feature type="region of interest" description="Disordered" evidence="1">
    <location>
        <begin position="1"/>
        <end position="25"/>
    </location>
</feature>
<gene>
    <name evidence="3" type="ORF">F2Q68_00009946</name>
    <name evidence="2" type="ORF">F2Q70_00016983</name>
</gene>
<accession>A0A8S9KTL9</accession>
<dbReference type="EMBL" id="QGKW02000717">
    <property type="protein sequence ID" value="KAF2596586.1"/>
    <property type="molecule type" value="Genomic_DNA"/>
</dbReference>
<evidence type="ECO:0000256" key="1">
    <source>
        <dbReference type="SAM" id="MobiDB-lite"/>
    </source>
</evidence>
<dbReference type="EMBL" id="QGKY02001250">
    <property type="protein sequence ID" value="KAF2563616.1"/>
    <property type="molecule type" value="Genomic_DNA"/>
</dbReference>
<sequence>MVNTRKLKGEKTPTTEEEDRDTNLATANENINAMDSVEEGEELDTRLIALDMRVTALEEKAVDENNKIVDAKNKMEALDILLASLEAYVEEEGDDSPEDSPEDVKERE</sequence>